<dbReference type="PANTHER" id="PTHR11223:SF3">
    <property type="entry name" value="EXPORTIN-5"/>
    <property type="match status" value="1"/>
</dbReference>
<dbReference type="GO" id="GO:0042565">
    <property type="term" value="C:RNA nuclear export complex"/>
    <property type="evidence" value="ECO:0007669"/>
    <property type="project" value="TreeGrafter"/>
</dbReference>
<organism evidence="3 4">
    <name type="scientific">Coemansia asiatica</name>
    <dbReference type="NCBI Taxonomy" id="1052880"/>
    <lineage>
        <taxon>Eukaryota</taxon>
        <taxon>Fungi</taxon>
        <taxon>Fungi incertae sedis</taxon>
        <taxon>Zoopagomycota</taxon>
        <taxon>Kickxellomycotina</taxon>
        <taxon>Kickxellomycetes</taxon>
        <taxon>Kickxellales</taxon>
        <taxon>Kickxellaceae</taxon>
        <taxon>Coemansia</taxon>
    </lineage>
</organism>
<sequence length="1330" mass="146429">MDQAVIQRVLNALELVYSVDTPAEQRRQAEEFCQQLRNDQSSSTYGVHLATKANGYPPTTRHFGLQLIEHSISNNRQQDIIAVRESLWNILWHQNMDEPLYIREKLVAIVVQLVIRLWPSAEWPDLSQQLMQMWGVSETHRETVLRIWRTLGEEMFVFDRDAMVTVRKHELTNGIVGALLPRPVIAQLYPGGYRLSTEAGGETGHGGSRKKKKATAIPVEPGNEGGWLYRWTQNAIELATAFNGSNEPLLLSLISTISTFMDWVPVKALRAMDTAGRLAQLLQTPSDQVRIQALGALEIISRRSSGTGDERDIILLQFAQDHAAAALYQLAQCYATTLDGESQWADASEALAAAKTISQVASNLVNLHWARKKTETNVLGEPQMFLELLLKLSQDPRFTVSTMALNSWAAIIKHDILSKTPAVAVQFSALTEYTTKTLFDVCRVTQQLASVSGEPSAAIIGINEDEIEQFETIGELRMFLTNDVRTRLLAIIRGMCALDPAGFVGWIMPSLAPVFSQHEAPTAVIEAALMIVDSILSTLDDFEQRVLADDDSAQLGQVERARQLCYQLGTQVVGYATADLTLVSRQLQTLPSFAFLLRPSLMDNEKAQELLLAVLRKCIGHLKFSAVAPGPLLRDLRQIARRATSALVGLALAIPDSLMRIYGDLSQMVAARLADPEVAITVKSYLSEFQLALVAGASCTVTQRKQLAMPVVQPIVATLGEFMQAFQTPQAFVEFLGLPALDNAYAAQMVVAEDVRRELNGARDRRNQLTHTLSTLHICLQRTLLGAGNLNLASVWADYVGHLAPAILLLVRCLHALWNPAHRQTMGWQSAQARDNLFGVLEMSQAERLMITGGEPLIDQQGSGDVLLVEIRAVHHALATIRDHAYRALGRLMALREMLDQTKLPGLAANFTGCVFADVAVLEPRHWRLLLTEVVRPTLENVGNWPGITAQKIEKEAVGTLAQFLPAWLPPLFDFCTSRLHDEWMAMSELNSGDERVDDAMVHEKMLRDWTRAWSHVLADLLGSLSLWIPEAARMLHDISHAARISSTHAVSSPGVSANCALGLFVLQSSEQILAHLLTAALRLLRFAKDTQSVDRVLAAISELAPAFVLLVLAPKHQPPTPAHASTATAYSSRIAAGSLAHNSSLVVADSLDHWLTAELVPALLGVLRDAYQIDSQDAALAVLADVIYFSAAFTLHVQPAWTPRNSSGANEMGDPGSVLRLKVLRAMGAEKNSVDFEQEEEEEQPLQKVAGQVLAEDDSRRRKALLRVALLPVLAVEKSRMFGNSESKLVERKKATGVSVPENWTNRSMGTSDSLVDCDERFDLAALIP</sequence>
<dbReference type="Gene3D" id="1.25.10.10">
    <property type="entry name" value="Leucine-rich Repeat Variant"/>
    <property type="match status" value="1"/>
</dbReference>
<evidence type="ECO:0000259" key="1">
    <source>
        <dbReference type="Pfam" id="PF08389"/>
    </source>
</evidence>
<evidence type="ECO:0000259" key="2">
    <source>
        <dbReference type="Pfam" id="PF19273"/>
    </source>
</evidence>
<comment type="caution">
    <text evidence="3">The sequence shown here is derived from an EMBL/GenBank/DDBJ whole genome shotgun (WGS) entry which is preliminary data.</text>
</comment>
<keyword evidence="4" id="KW-1185">Reference proteome</keyword>
<dbReference type="PANTHER" id="PTHR11223">
    <property type="entry name" value="EXPORTIN 1/5"/>
    <property type="match status" value="1"/>
</dbReference>
<dbReference type="InterPro" id="IPR011989">
    <property type="entry name" value="ARM-like"/>
</dbReference>
<dbReference type="EMBL" id="JANBOH010000001">
    <property type="protein sequence ID" value="KAJ1648686.1"/>
    <property type="molecule type" value="Genomic_DNA"/>
</dbReference>
<evidence type="ECO:0000313" key="3">
    <source>
        <dbReference type="EMBL" id="KAJ1648686.1"/>
    </source>
</evidence>
<dbReference type="Proteomes" id="UP001145021">
    <property type="component" value="Unassembled WGS sequence"/>
</dbReference>
<evidence type="ECO:0000313" key="4">
    <source>
        <dbReference type="Proteomes" id="UP001145021"/>
    </source>
</evidence>
<dbReference type="GO" id="GO:0006611">
    <property type="term" value="P:protein export from nucleus"/>
    <property type="evidence" value="ECO:0007669"/>
    <property type="project" value="InterPro"/>
</dbReference>
<dbReference type="InterPro" id="IPR045478">
    <property type="entry name" value="Exportin-5_C"/>
</dbReference>
<dbReference type="InterPro" id="IPR016024">
    <property type="entry name" value="ARM-type_fold"/>
</dbReference>
<dbReference type="GO" id="GO:0005634">
    <property type="term" value="C:nucleus"/>
    <property type="evidence" value="ECO:0007669"/>
    <property type="project" value="TreeGrafter"/>
</dbReference>
<dbReference type="Pfam" id="PF19273">
    <property type="entry name" value="Exportin-5"/>
    <property type="match status" value="1"/>
</dbReference>
<dbReference type="GO" id="GO:0005049">
    <property type="term" value="F:nuclear export signal receptor activity"/>
    <property type="evidence" value="ECO:0007669"/>
    <property type="project" value="InterPro"/>
</dbReference>
<dbReference type="InterPro" id="IPR013598">
    <property type="entry name" value="Exportin-1/Importin-b-like"/>
</dbReference>
<feature type="domain" description="Exportin-5 C-terminal" evidence="2">
    <location>
        <begin position="355"/>
        <end position="1100"/>
    </location>
</feature>
<reference evidence="3" key="1">
    <citation type="submission" date="2022-07" db="EMBL/GenBank/DDBJ databases">
        <title>Phylogenomic reconstructions and comparative analyses of Kickxellomycotina fungi.</title>
        <authorList>
            <person name="Reynolds N.K."/>
            <person name="Stajich J.E."/>
            <person name="Barry K."/>
            <person name="Grigoriev I.V."/>
            <person name="Crous P."/>
            <person name="Smith M.E."/>
        </authorList>
    </citation>
    <scope>NUCLEOTIDE SEQUENCE</scope>
    <source>
        <strain evidence="3">NBRC 105413</strain>
    </source>
</reference>
<dbReference type="Pfam" id="PF08389">
    <property type="entry name" value="Xpo1"/>
    <property type="match status" value="1"/>
</dbReference>
<proteinExistence type="predicted"/>
<accession>A0A9W7XSN2</accession>
<feature type="domain" description="Exportin-1/Importin-beta-like" evidence="1">
    <location>
        <begin position="101"/>
        <end position="174"/>
    </location>
</feature>
<dbReference type="SUPFAM" id="SSF48371">
    <property type="entry name" value="ARM repeat"/>
    <property type="match status" value="1"/>
</dbReference>
<protein>
    <submittedName>
        <fullName evidence="3">Karyopherin</fullName>
    </submittedName>
</protein>
<dbReference type="InterPro" id="IPR045065">
    <property type="entry name" value="XPO1/5"/>
</dbReference>
<dbReference type="GO" id="GO:0006405">
    <property type="term" value="P:RNA export from nucleus"/>
    <property type="evidence" value="ECO:0007669"/>
    <property type="project" value="TreeGrafter"/>
</dbReference>
<dbReference type="GO" id="GO:0005737">
    <property type="term" value="C:cytoplasm"/>
    <property type="evidence" value="ECO:0007669"/>
    <property type="project" value="TreeGrafter"/>
</dbReference>
<name>A0A9W7XSN2_9FUNG</name>
<dbReference type="GO" id="GO:0003723">
    <property type="term" value="F:RNA binding"/>
    <property type="evidence" value="ECO:0007669"/>
    <property type="project" value="TreeGrafter"/>
</dbReference>
<gene>
    <name evidence="3" type="primary">MSN5</name>
    <name evidence="3" type="ORF">LPJ64_000005</name>
</gene>